<proteinExistence type="inferred from homology"/>
<dbReference type="PANTHER" id="PTHR10333">
    <property type="entry name" value="INHIBITOR OF GROWTH PROTEIN"/>
    <property type="match status" value="1"/>
</dbReference>
<feature type="binding site" evidence="8">
    <location>
        <position position="162"/>
    </location>
    <ligand>
        <name>Zn(2+)</name>
        <dbReference type="ChEBI" id="CHEBI:29105"/>
        <label>1</label>
    </ligand>
</feature>
<dbReference type="InterPro" id="IPR028651">
    <property type="entry name" value="ING_fam"/>
</dbReference>
<evidence type="ECO:0000256" key="3">
    <source>
        <dbReference type="ARBA" id="ARBA00022723"/>
    </source>
</evidence>
<feature type="binding site" evidence="8">
    <location>
        <position position="175"/>
    </location>
    <ligand>
        <name>Zn(2+)</name>
        <dbReference type="ChEBI" id="CHEBI:29105"/>
        <label>2</label>
    </ligand>
</feature>
<dbReference type="SMART" id="SM00249">
    <property type="entry name" value="PHD"/>
    <property type="match status" value="1"/>
</dbReference>
<dbReference type="PROSITE" id="PS01359">
    <property type="entry name" value="ZF_PHD_1"/>
    <property type="match status" value="1"/>
</dbReference>
<evidence type="ECO:0000259" key="10">
    <source>
        <dbReference type="PROSITE" id="PS50016"/>
    </source>
</evidence>
<keyword evidence="3 8" id="KW-0479">Metal-binding</keyword>
<feature type="binding site" evidence="8">
    <location>
        <position position="153"/>
    </location>
    <ligand>
        <name>Zn(2+)</name>
        <dbReference type="ChEBI" id="CHEBI:29105"/>
        <label>2</label>
    </ligand>
</feature>
<feature type="binding site" evidence="8">
    <location>
        <position position="178"/>
    </location>
    <ligand>
        <name>Zn(2+)</name>
        <dbReference type="ChEBI" id="CHEBI:29105"/>
        <label>2</label>
    </ligand>
</feature>
<feature type="site" description="Histone H3K4me3 binding" evidence="7">
    <location>
        <position position="157"/>
    </location>
</feature>
<dbReference type="InterPro" id="IPR001965">
    <property type="entry name" value="Znf_PHD"/>
</dbReference>
<keyword evidence="6" id="KW-0539">Nucleus</keyword>
<keyword evidence="5 8" id="KW-0862">Zinc</keyword>
<dbReference type="InterPro" id="IPR019787">
    <property type="entry name" value="Znf_PHD-finger"/>
</dbReference>
<comment type="subcellular location">
    <subcellularLocation>
        <location evidence="1">Nucleus</location>
    </subcellularLocation>
</comment>
<dbReference type="RefSeq" id="XP_008074874.1">
    <property type="nucleotide sequence ID" value="XM_008076683.1"/>
</dbReference>
<feature type="site" description="Histone H3K4me3 binding" evidence="7">
    <location>
        <position position="134"/>
    </location>
</feature>
<dbReference type="VEuPathDB" id="MicrosporidiaDB:VCUG_01861"/>
<evidence type="ECO:0000256" key="7">
    <source>
        <dbReference type="PIRSR" id="PIRSR628651-50"/>
    </source>
</evidence>
<feature type="site" description="Histone H3K4me3 binding" evidence="7">
    <location>
        <position position="149"/>
    </location>
</feature>
<dbReference type="OMA" id="SAFGDMI"/>
<dbReference type="GeneID" id="19879730"/>
<feature type="binding site" evidence="8">
    <location>
        <position position="159"/>
    </location>
    <ligand>
        <name>Zn(2+)</name>
        <dbReference type="ChEBI" id="CHEBI:29105"/>
        <label>1</label>
    </ligand>
</feature>
<dbReference type="PROSITE" id="PS50016">
    <property type="entry name" value="ZF_PHD_2"/>
    <property type="match status" value="1"/>
</dbReference>
<feature type="binding site" evidence="8">
    <location>
        <position position="148"/>
    </location>
    <ligand>
        <name>Zn(2+)</name>
        <dbReference type="ChEBI" id="CHEBI:29105"/>
        <label>2</label>
    </ligand>
</feature>
<dbReference type="OrthoDB" id="5411773at2759"/>
<evidence type="ECO:0000256" key="6">
    <source>
        <dbReference type="ARBA" id="ARBA00023242"/>
    </source>
</evidence>
<keyword evidence="12" id="KW-1185">Reference proteome</keyword>
<sequence>MANPFEALDKILNDVHLYPLDAQHQIINIQNIDNRIIKCTRKLHKYFKRGLKLSKKTYEKKVKKCLASISHLNRKRKVSMDVIVESTREIFADMQKEFSDEWKSSIGDPLKNPSVLKTRIPKEDVNNDIKQPKYCLCQTSAFGDMIRCDDPECKILWYHFECVGLVHTPKSNWYCSACKKNRVKRG</sequence>
<dbReference type="Gene3D" id="3.30.40.10">
    <property type="entry name" value="Zinc/RING finger domain, C3HC4 (zinc finger)"/>
    <property type="match status" value="1"/>
</dbReference>
<dbReference type="InterPro" id="IPR013083">
    <property type="entry name" value="Znf_RING/FYVE/PHD"/>
</dbReference>
<name>L2GU51_VAVCU</name>
<evidence type="ECO:0000256" key="4">
    <source>
        <dbReference type="ARBA" id="ARBA00022771"/>
    </source>
</evidence>
<protein>
    <recommendedName>
        <fullName evidence="10">PHD-type domain-containing protein</fullName>
    </recommendedName>
</protein>
<dbReference type="GO" id="GO:0005634">
    <property type="term" value="C:nucleus"/>
    <property type="evidence" value="ECO:0007669"/>
    <property type="project" value="UniProtKB-SubCell"/>
</dbReference>
<evidence type="ECO:0000256" key="9">
    <source>
        <dbReference type="PROSITE-ProRule" id="PRU00146"/>
    </source>
</evidence>
<gene>
    <name evidence="11" type="ORF">VCUG_01861</name>
</gene>
<dbReference type="SUPFAM" id="SSF57903">
    <property type="entry name" value="FYVE/PHD zinc finger"/>
    <property type="match status" value="1"/>
</dbReference>
<keyword evidence="4 9" id="KW-0863">Zinc-finger</keyword>
<dbReference type="EMBL" id="GL877437">
    <property type="protein sequence ID" value="ELA46635.1"/>
    <property type="molecule type" value="Genomic_DNA"/>
</dbReference>
<accession>L2GU51</accession>
<evidence type="ECO:0000256" key="5">
    <source>
        <dbReference type="ARBA" id="ARBA00022833"/>
    </source>
</evidence>
<dbReference type="InterPro" id="IPR011011">
    <property type="entry name" value="Znf_FYVE_PHD"/>
</dbReference>
<dbReference type="GO" id="GO:0008270">
    <property type="term" value="F:zinc ion binding"/>
    <property type="evidence" value="ECO:0007669"/>
    <property type="project" value="UniProtKB-KW"/>
</dbReference>
<evidence type="ECO:0000256" key="2">
    <source>
        <dbReference type="ARBA" id="ARBA00010210"/>
    </source>
</evidence>
<evidence type="ECO:0000256" key="8">
    <source>
        <dbReference type="PIRSR" id="PIRSR628651-51"/>
    </source>
</evidence>
<dbReference type="AlphaFoldDB" id="L2GU51"/>
<dbReference type="Proteomes" id="UP000011081">
    <property type="component" value="Unassembled WGS sequence"/>
</dbReference>
<dbReference type="InterPro" id="IPR019786">
    <property type="entry name" value="Zinc_finger_PHD-type_CS"/>
</dbReference>
<dbReference type="InParanoid" id="L2GU51"/>
<reference evidence="12" key="1">
    <citation type="submission" date="2011-03" db="EMBL/GenBank/DDBJ databases">
        <title>The genome sequence of Vavraia culicis strain floridensis.</title>
        <authorList>
            <consortium name="The Broad Institute Genome Sequencing Platform"/>
            <person name="Cuomo C."/>
            <person name="Becnel J."/>
            <person name="Sanscrainte N."/>
            <person name="Young S.K."/>
            <person name="Zeng Q."/>
            <person name="Gargeya S."/>
            <person name="Fitzgerald M."/>
            <person name="Haas B."/>
            <person name="Abouelleil A."/>
            <person name="Alvarado L."/>
            <person name="Arachchi H.M."/>
            <person name="Berlin A."/>
            <person name="Chapman S.B."/>
            <person name="Gearin G."/>
            <person name="Goldberg J."/>
            <person name="Griggs A."/>
            <person name="Gujja S."/>
            <person name="Hansen M."/>
            <person name="Heiman D."/>
            <person name="Howarth C."/>
            <person name="Larimer J."/>
            <person name="Lui A."/>
            <person name="MacDonald P.J.P."/>
            <person name="McCowen C."/>
            <person name="Montmayeur A."/>
            <person name="Murphy C."/>
            <person name="Neiman D."/>
            <person name="Pearson M."/>
            <person name="Priest M."/>
            <person name="Roberts A."/>
            <person name="Saif S."/>
            <person name="Shea T."/>
            <person name="Sisk P."/>
            <person name="Stolte C."/>
            <person name="Sykes S."/>
            <person name="Wortman J."/>
            <person name="Nusbaum C."/>
            <person name="Birren B."/>
        </authorList>
    </citation>
    <scope>NUCLEOTIDE SEQUENCE [LARGE SCALE GENOMIC DNA]</scope>
    <source>
        <strain evidence="12">floridensis</strain>
    </source>
</reference>
<evidence type="ECO:0000313" key="12">
    <source>
        <dbReference type="Proteomes" id="UP000011081"/>
    </source>
</evidence>
<evidence type="ECO:0000256" key="1">
    <source>
        <dbReference type="ARBA" id="ARBA00004123"/>
    </source>
</evidence>
<organism evidence="11 12">
    <name type="scientific">Vavraia culicis (isolate floridensis)</name>
    <name type="common">Microsporidian parasite</name>
    <dbReference type="NCBI Taxonomy" id="948595"/>
    <lineage>
        <taxon>Eukaryota</taxon>
        <taxon>Fungi</taxon>
        <taxon>Fungi incertae sedis</taxon>
        <taxon>Microsporidia</taxon>
        <taxon>Pleistophoridae</taxon>
        <taxon>Vavraia</taxon>
    </lineage>
</organism>
<feature type="site" description="Histone H3K4me3 binding" evidence="7">
    <location>
        <position position="145"/>
    </location>
</feature>
<comment type="similarity">
    <text evidence="2">Belongs to the ING family.</text>
</comment>
<dbReference type="STRING" id="948595.L2GU51"/>
<feature type="binding site" evidence="8">
    <location>
        <position position="135"/>
    </location>
    <ligand>
        <name>Zn(2+)</name>
        <dbReference type="ChEBI" id="CHEBI:29105"/>
        <label>1</label>
    </ligand>
</feature>
<feature type="domain" description="PHD-type" evidence="10">
    <location>
        <begin position="132"/>
        <end position="181"/>
    </location>
</feature>
<dbReference type="HOGENOM" id="CLU_031900_4_1_1"/>
<feature type="binding site" evidence="8">
    <location>
        <position position="137"/>
    </location>
    <ligand>
        <name>Zn(2+)</name>
        <dbReference type="ChEBI" id="CHEBI:29105"/>
        <label>1</label>
    </ligand>
</feature>
<evidence type="ECO:0000313" key="11">
    <source>
        <dbReference type="EMBL" id="ELA46635.1"/>
    </source>
</evidence>